<keyword evidence="8" id="KW-1185">Reference proteome</keyword>
<dbReference type="PATRIC" id="fig|883066.3.peg.175"/>
<dbReference type="GO" id="GO:0008202">
    <property type="term" value="P:steroid metabolic process"/>
    <property type="evidence" value="ECO:0007669"/>
    <property type="project" value="UniProtKB-KW"/>
</dbReference>
<name>K9F3N2_9ACTO</name>
<dbReference type="RefSeq" id="WP_007000391.1">
    <property type="nucleotide sequence ID" value="NZ_JH992955.1"/>
</dbReference>
<evidence type="ECO:0000256" key="4">
    <source>
        <dbReference type="ARBA" id="ARBA00023098"/>
    </source>
</evidence>
<dbReference type="Gene3D" id="3.40.50.720">
    <property type="entry name" value="NAD(P)-binding Rossmann-like Domain"/>
    <property type="match status" value="1"/>
</dbReference>
<comment type="similarity">
    <text evidence="1">Belongs to the short-chain dehydrogenases/reductases (SDR) family.</text>
</comment>
<protein>
    <recommendedName>
        <fullName evidence="6">Ketoreductase domain-containing protein</fullName>
    </recommendedName>
</protein>
<gene>
    <name evidence="7" type="ORF">HMPREF9233_00173</name>
</gene>
<dbReference type="InterPro" id="IPR002347">
    <property type="entry name" value="SDR_fam"/>
</dbReference>
<evidence type="ECO:0000313" key="8">
    <source>
        <dbReference type="Proteomes" id="UP000009888"/>
    </source>
</evidence>
<evidence type="ECO:0000313" key="7">
    <source>
        <dbReference type="EMBL" id="EKU96085.1"/>
    </source>
</evidence>
<keyword evidence="2" id="KW-0560">Oxidoreductase</keyword>
<accession>K9F3N2</accession>
<dbReference type="InterPro" id="IPR057326">
    <property type="entry name" value="KR_dom"/>
</dbReference>
<dbReference type="STRING" id="202789.GCA_001457435_00246"/>
<evidence type="ECO:0000259" key="6">
    <source>
        <dbReference type="SMART" id="SM00822"/>
    </source>
</evidence>
<dbReference type="InterPro" id="IPR036291">
    <property type="entry name" value="NAD(P)-bd_dom_sf"/>
</dbReference>
<dbReference type="HOGENOM" id="CLU_010194_1_0_11"/>
<evidence type="ECO:0000256" key="2">
    <source>
        <dbReference type="ARBA" id="ARBA00023002"/>
    </source>
</evidence>
<organism evidence="7 8">
    <name type="scientific">Actinobaculum massiliense ACS-171-V-Col2</name>
    <dbReference type="NCBI Taxonomy" id="883066"/>
    <lineage>
        <taxon>Bacteria</taxon>
        <taxon>Bacillati</taxon>
        <taxon>Actinomycetota</taxon>
        <taxon>Actinomycetes</taxon>
        <taxon>Actinomycetales</taxon>
        <taxon>Actinomycetaceae</taxon>
        <taxon>Actinobaculum</taxon>
    </lineage>
</organism>
<dbReference type="FunFam" id="3.40.50.720:FF:000084">
    <property type="entry name" value="Short-chain dehydrogenase reductase"/>
    <property type="match status" value="1"/>
</dbReference>
<proteinExistence type="inferred from homology"/>
<evidence type="ECO:0000256" key="1">
    <source>
        <dbReference type="ARBA" id="ARBA00006484"/>
    </source>
</evidence>
<dbReference type="EMBL" id="AGWL01000001">
    <property type="protein sequence ID" value="EKU96085.1"/>
    <property type="molecule type" value="Genomic_DNA"/>
</dbReference>
<dbReference type="Pfam" id="PF13561">
    <property type="entry name" value="adh_short_C2"/>
    <property type="match status" value="1"/>
</dbReference>
<dbReference type="PROSITE" id="PS00061">
    <property type="entry name" value="ADH_SHORT"/>
    <property type="match status" value="1"/>
</dbReference>
<dbReference type="PANTHER" id="PTHR43180">
    <property type="entry name" value="3-OXOACYL-(ACYL-CARRIER-PROTEIN) REDUCTASE (AFU_ORTHOLOGUE AFUA_6G11210)"/>
    <property type="match status" value="1"/>
</dbReference>
<reference evidence="7 8" key="1">
    <citation type="submission" date="2012-09" db="EMBL/GenBank/DDBJ databases">
        <title>The Genome Sequence of Actinobaculum massiliae ACS-171-V-COL2.</title>
        <authorList>
            <consortium name="The Broad Institute Genome Sequencing Platform"/>
            <person name="Earl A."/>
            <person name="Ward D."/>
            <person name="Feldgarden M."/>
            <person name="Gevers D."/>
            <person name="Saerens B."/>
            <person name="Vaneechoutte M."/>
            <person name="Walker B."/>
            <person name="Young S.K."/>
            <person name="Zeng Q."/>
            <person name="Gargeya S."/>
            <person name="Fitzgerald M."/>
            <person name="Haas B."/>
            <person name="Abouelleil A."/>
            <person name="Alvarado L."/>
            <person name="Arachchi H.M."/>
            <person name="Berlin A."/>
            <person name="Chapman S.B."/>
            <person name="Goldberg J."/>
            <person name="Griggs A."/>
            <person name="Gujja S."/>
            <person name="Hansen M."/>
            <person name="Howarth C."/>
            <person name="Imamovic A."/>
            <person name="Larimer J."/>
            <person name="McCowen C."/>
            <person name="Montmayeur A."/>
            <person name="Murphy C."/>
            <person name="Neiman D."/>
            <person name="Pearson M."/>
            <person name="Priest M."/>
            <person name="Roberts A."/>
            <person name="Saif S."/>
            <person name="Shea T."/>
            <person name="Sisk P."/>
            <person name="Sykes S."/>
            <person name="Wortman J."/>
            <person name="Nusbaum C."/>
            <person name="Birren B."/>
        </authorList>
    </citation>
    <scope>NUCLEOTIDE SEQUENCE [LARGE SCALE GENOMIC DNA]</scope>
    <source>
        <strain evidence="8">ACS-171-V-Col2</strain>
    </source>
</reference>
<dbReference type="Proteomes" id="UP000009888">
    <property type="component" value="Unassembled WGS sequence"/>
</dbReference>
<evidence type="ECO:0000256" key="5">
    <source>
        <dbReference type="ARBA" id="ARBA00023221"/>
    </source>
</evidence>
<dbReference type="SMART" id="SM00822">
    <property type="entry name" value="PKS_KR"/>
    <property type="match status" value="1"/>
</dbReference>
<keyword evidence="3" id="KW-0520">NAD</keyword>
<dbReference type="NCBIfam" id="NF005559">
    <property type="entry name" value="PRK07231.1"/>
    <property type="match status" value="1"/>
</dbReference>
<keyword evidence="5" id="KW-0753">Steroid metabolism</keyword>
<feature type="domain" description="Ketoreductase" evidence="6">
    <location>
        <begin position="8"/>
        <end position="189"/>
    </location>
</feature>
<dbReference type="PANTHER" id="PTHR43180:SF28">
    <property type="entry name" value="NAD(P)-BINDING ROSSMANN-FOLD SUPERFAMILY PROTEIN"/>
    <property type="match status" value="1"/>
</dbReference>
<dbReference type="AlphaFoldDB" id="K9F3N2"/>
<dbReference type="SUPFAM" id="SSF51735">
    <property type="entry name" value="NAD(P)-binding Rossmann-fold domains"/>
    <property type="match status" value="1"/>
</dbReference>
<evidence type="ECO:0000256" key="3">
    <source>
        <dbReference type="ARBA" id="ARBA00023027"/>
    </source>
</evidence>
<dbReference type="PRINTS" id="PR00080">
    <property type="entry name" value="SDRFAMILY"/>
</dbReference>
<comment type="caution">
    <text evidence="7">The sequence shown here is derived from an EMBL/GenBank/DDBJ whole genome shotgun (WGS) entry which is preliminary data.</text>
</comment>
<dbReference type="GO" id="GO:0016491">
    <property type="term" value="F:oxidoreductase activity"/>
    <property type="evidence" value="ECO:0007669"/>
    <property type="project" value="UniProtKB-KW"/>
</dbReference>
<sequence>MTGRLEGKVAIITGGASGMGAASAKLFVEEGAKIVFSDINAEAGEKLAAELGENAVFETQDVSKTEDWKKITDLTLERFGQIDILVNNAGILKQKSIEDTTLEDYEQIMAINATGVFLGIKAVTPIMKERAEGVIVNLSSAAGLVGQVQTIAYSASKFAVRGMTKAAAMDLGIYGIRVVSIHPGSIATPMTAASGVTDDSPLALAALNRNGRADEVAKVVAFAASDDASYMTGTEIVVDGGLTLGDTPQVYAKLFG</sequence>
<dbReference type="eggNOG" id="COG1028">
    <property type="taxonomic scope" value="Bacteria"/>
</dbReference>
<dbReference type="PRINTS" id="PR00081">
    <property type="entry name" value="GDHRDH"/>
</dbReference>
<dbReference type="InterPro" id="IPR020904">
    <property type="entry name" value="Sc_DH/Rdtase_CS"/>
</dbReference>
<keyword evidence="4" id="KW-0443">Lipid metabolism</keyword>